<evidence type="ECO:0000313" key="1">
    <source>
        <dbReference type="EMBL" id="MEO9383658.1"/>
    </source>
</evidence>
<dbReference type="EMBL" id="JBDXMI010000001">
    <property type="protein sequence ID" value="MEO9383658.1"/>
    <property type="molecule type" value="Genomic_DNA"/>
</dbReference>
<dbReference type="Proteomes" id="UP001462502">
    <property type="component" value="Unassembled WGS sequence"/>
</dbReference>
<comment type="caution">
    <text evidence="1">The sequence shown here is derived from an EMBL/GenBank/DDBJ whole genome shotgun (WGS) entry which is preliminary data.</text>
</comment>
<keyword evidence="2" id="KW-1185">Reference proteome</keyword>
<organism evidence="1 2">
    <name type="scientific">Chromobacterium phragmitis</name>
    <dbReference type="NCBI Taxonomy" id="2202141"/>
    <lineage>
        <taxon>Bacteria</taxon>
        <taxon>Pseudomonadati</taxon>
        <taxon>Pseudomonadota</taxon>
        <taxon>Betaproteobacteria</taxon>
        <taxon>Neisseriales</taxon>
        <taxon>Chromobacteriaceae</taxon>
        <taxon>Chromobacterium</taxon>
    </lineage>
</organism>
<reference evidence="1 2" key="1">
    <citation type="submission" date="2024-05" db="EMBL/GenBank/DDBJ databases">
        <authorList>
            <person name="De Oliveira J.P."/>
            <person name="Noriler S.A."/>
            <person name="De Oliveira A.G."/>
            <person name="Sipoli D.S."/>
        </authorList>
    </citation>
    <scope>NUCLEOTIDE SEQUENCE [LARGE SCALE GENOMIC DNA]</scope>
    <source>
        <strain evidence="1 2">LABIM192</strain>
    </source>
</reference>
<evidence type="ECO:0000313" key="2">
    <source>
        <dbReference type="Proteomes" id="UP001462502"/>
    </source>
</evidence>
<name>A0ABV0IQT2_9NEIS</name>
<protein>
    <submittedName>
        <fullName evidence="1">Uncharacterized protein</fullName>
    </submittedName>
</protein>
<sequence>MRTLPRQDPDEVGLNQPGFLYLNEHVLTKVKQAYGDAGKGTVDELKFGPLFERIAEQLFPWCSTLTTRARYYFFTYAILQLALERTIPPDKRDPQRDRRECEAMAFKLRGPFRAHLRRFEKYLTLSLHLSGDVDGAFGKRRARRWIDVEGGRHPVGAKTYERVLSEDTRFANVIYRSGTRELNLFISASANRALMTAQLCGNPVFTSKWVAAGAKCLAEFRTLVDFWERHDDTVSNQPNARLSLAEVAEAFRYSPAKDAFAGFALSTGEAQFLYQQIQARTPYWNAVALEELGDLYADKPVTLADLAERFIGTPGHDDLEAAQHIDVVTRYWTHQYARIVAKHGACVDLDMIPPALDAIRRSRDWLDAAAATHDRFGGWKTVWPSYTNLVGDWISITERGDAAALANELMARAEAVVRERGKVAPHKRGDGDQDDELKQELDLMEGGFRADNANRLLADIAQGVCHGQPA</sequence>
<proteinExistence type="predicted"/>
<accession>A0ABV0IQT2</accession>
<gene>
    <name evidence="1" type="ORF">ABI908_05935</name>
</gene>
<dbReference type="RefSeq" id="WP_347937045.1">
    <property type="nucleotide sequence ID" value="NZ_CP158160.1"/>
</dbReference>